<feature type="compositionally biased region" description="Basic and acidic residues" evidence="1">
    <location>
        <begin position="209"/>
        <end position="219"/>
    </location>
</feature>
<protein>
    <submittedName>
        <fullName evidence="2">Uncharacterized protein</fullName>
    </submittedName>
</protein>
<evidence type="ECO:0000313" key="3">
    <source>
        <dbReference type="Proteomes" id="UP000694391"/>
    </source>
</evidence>
<reference evidence="2" key="2">
    <citation type="submission" date="2025-09" db="UniProtKB">
        <authorList>
            <consortium name="Ensembl"/>
        </authorList>
    </citation>
    <scope>IDENTIFICATION</scope>
</reference>
<dbReference type="Proteomes" id="UP000694391">
    <property type="component" value="Unplaced"/>
</dbReference>
<proteinExistence type="predicted"/>
<reference evidence="2" key="1">
    <citation type="submission" date="2025-08" db="UniProtKB">
        <authorList>
            <consortium name="Ensembl"/>
        </authorList>
    </citation>
    <scope>IDENTIFICATION</scope>
</reference>
<feature type="region of interest" description="Disordered" evidence="1">
    <location>
        <begin position="187"/>
        <end position="219"/>
    </location>
</feature>
<dbReference type="Ensembl" id="ENSCAFT00020030158.1">
    <property type="protein sequence ID" value="ENSCAFP00020026108.1"/>
    <property type="gene ID" value="ENSCAFG00020020500.1"/>
</dbReference>
<accession>A0A8C0L7T6</accession>
<keyword evidence="3" id="KW-1185">Reference proteome</keyword>
<name>A0A8C0L7T6_CANLU</name>
<feature type="compositionally biased region" description="Basic and acidic residues" evidence="1">
    <location>
        <begin position="187"/>
        <end position="201"/>
    </location>
</feature>
<evidence type="ECO:0000256" key="1">
    <source>
        <dbReference type="SAM" id="MobiDB-lite"/>
    </source>
</evidence>
<feature type="region of interest" description="Disordered" evidence="1">
    <location>
        <begin position="59"/>
        <end position="79"/>
    </location>
</feature>
<evidence type="ECO:0000313" key="2">
    <source>
        <dbReference type="Ensembl" id="ENSCAFP00020026108.1"/>
    </source>
</evidence>
<dbReference type="AlphaFoldDB" id="A0A8C0L7T6"/>
<sequence>APREPLPRAPRAWRRRLRVLLRGWRSAPRTLETWAGAGCAASLGCLARCVRLTALPSASPGALSRSVRPSSPGSDPRHLSRGWWAVGEDEATGLFFGETRGRSGCCFLSCTYVSASLTRLPDFSPFCRDGGTQRDVGVIRCPVCGQECAERHIIDNFFVKDTTEVPSSTVEKCNQVPFYRRSFSESESDHRYTNHQTDGKNKIHKIHRKSDPKQVHLHL</sequence>
<organism evidence="2 3">
    <name type="scientific">Canis lupus dingo</name>
    <name type="common">dingo</name>
    <dbReference type="NCBI Taxonomy" id="286419"/>
    <lineage>
        <taxon>Eukaryota</taxon>
        <taxon>Metazoa</taxon>
        <taxon>Chordata</taxon>
        <taxon>Craniata</taxon>
        <taxon>Vertebrata</taxon>
        <taxon>Euteleostomi</taxon>
        <taxon>Mammalia</taxon>
        <taxon>Eutheria</taxon>
        <taxon>Laurasiatheria</taxon>
        <taxon>Carnivora</taxon>
        <taxon>Caniformia</taxon>
        <taxon>Canidae</taxon>
        <taxon>Canis</taxon>
    </lineage>
</organism>